<evidence type="ECO:0000313" key="2">
    <source>
        <dbReference type="Proteomes" id="UP000184499"/>
    </source>
</evidence>
<organism evidence="1 2">
    <name type="scientific">Aspergillus brasiliensis (strain CBS 101740 / IMI 381727 / IBT 21946)</name>
    <dbReference type="NCBI Taxonomy" id="767769"/>
    <lineage>
        <taxon>Eukaryota</taxon>
        <taxon>Fungi</taxon>
        <taxon>Dikarya</taxon>
        <taxon>Ascomycota</taxon>
        <taxon>Pezizomycotina</taxon>
        <taxon>Eurotiomycetes</taxon>
        <taxon>Eurotiomycetidae</taxon>
        <taxon>Eurotiales</taxon>
        <taxon>Aspergillaceae</taxon>
        <taxon>Aspergillus</taxon>
        <taxon>Aspergillus subgen. Circumdati</taxon>
    </lineage>
</organism>
<proteinExistence type="predicted"/>
<dbReference type="GeneID" id="93581305"/>
<dbReference type="EMBL" id="KV878708">
    <property type="protein sequence ID" value="OJJ65765.1"/>
    <property type="molecule type" value="Genomic_DNA"/>
</dbReference>
<evidence type="ECO:0000313" key="1">
    <source>
        <dbReference type="EMBL" id="OJJ65765.1"/>
    </source>
</evidence>
<reference evidence="2" key="1">
    <citation type="journal article" date="2017" name="Genome Biol.">
        <title>Comparative genomics reveals high biological diversity and specific adaptations in the industrially and medically important fungal genus Aspergillus.</title>
        <authorList>
            <person name="de Vries R.P."/>
            <person name="Riley R."/>
            <person name="Wiebenga A."/>
            <person name="Aguilar-Osorio G."/>
            <person name="Amillis S."/>
            <person name="Uchima C.A."/>
            <person name="Anderluh G."/>
            <person name="Asadollahi M."/>
            <person name="Askin M."/>
            <person name="Barry K."/>
            <person name="Battaglia E."/>
            <person name="Bayram O."/>
            <person name="Benocci T."/>
            <person name="Braus-Stromeyer S.A."/>
            <person name="Caldana C."/>
            <person name="Canovas D."/>
            <person name="Cerqueira G.C."/>
            <person name="Chen F."/>
            <person name="Chen W."/>
            <person name="Choi C."/>
            <person name="Clum A."/>
            <person name="Dos Santos R.A."/>
            <person name="Damasio A.R."/>
            <person name="Diallinas G."/>
            <person name="Emri T."/>
            <person name="Fekete E."/>
            <person name="Flipphi M."/>
            <person name="Freyberg S."/>
            <person name="Gallo A."/>
            <person name="Gournas C."/>
            <person name="Habgood R."/>
            <person name="Hainaut M."/>
            <person name="Harispe M.L."/>
            <person name="Henrissat B."/>
            <person name="Hilden K.S."/>
            <person name="Hope R."/>
            <person name="Hossain A."/>
            <person name="Karabika E."/>
            <person name="Karaffa L."/>
            <person name="Karanyi Z."/>
            <person name="Krasevec N."/>
            <person name="Kuo A."/>
            <person name="Kusch H."/>
            <person name="LaButti K."/>
            <person name="Lagendijk E.L."/>
            <person name="Lapidus A."/>
            <person name="Levasseur A."/>
            <person name="Lindquist E."/>
            <person name="Lipzen A."/>
            <person name="Logrieco A.F."/>
            <person name="MacCabe A."/>
            <person name="Maekelae M.R."/>
            <person name="Malavazi I."/>
            <person name="Melin P."/>
            <person name="Meyer V."/>
            <person name="Mielnichuk N."/>
            <person name="Miskei M."/>
            <person name="Molnar A.P."/>
            <person name="Mule G."/>
            <person name="Ngan C.Y."/>
            <person name="Orejas M."/>
            <person name="Orosz E."/>
            <person name="Ouedraogo J.P."/>
            <person name="Overkamp K.M."/>
            <person name="Park H.-S."/>
            <person name="Perrone G."/>
            <person name="Piumi F."/>
            <person name="Punt P.J."/>
            <person name="Ram A.F."/>
            <person name="Ramon A."/>
            <person name="Rauscher S."/>
            <person name="Record E."/>
            <person name="Riano-Pachon D.M."/>
            <person name="Robert V."/>
            <person name="Roehrig J."/>
            <person name="Ruller R."/>
            <person name="Salamov A."/>
            <person name="Salih N.S."/>
            <person name="Samson R.A."/>
            <person name="Sandor E."/>
            <person name="Sanguinetti M."/>
            <person name="Schuetze T."/>
            <person name="Sepcic K."/>
            <person name="Shelest E."/>
            <person name="Sherlock G."/>
            <person name="Sophianopoulou V."/>
            <person name="Squina F.M."/>
            <person name="Sun H."/>
            <person name="Susca A."/>
            <person name="Todd R.B."/>
            <person name="Tsang A."/>
            <person name="Unkles S.E."/>
            <person name="van de Wiele N."/>
            <person name="van Rossen-Uffink D."/>
            <person name="Oliveira J.V."/>
            <person name="Vesth T.C."/>
            <person name="Visser J."/>
            <person name="Yu J.-H."/>
            <person name="Zhou M."/>
            <person name="Andersen M.R."/>
            <person name="Archer D.B."/>
            <person name="Baker S.E."/>
            <person name="Benoit I."/>
            <person name="Brakhage A.A."/>
            <person name="Braus G.H."/>
            <person name="Fischer R."/>
            <person name="Frisvad J.C."/>
            <person name="Goldman G.H."/>
            <person name="Houbraken J."/>
            <person name="Oakley B."/>
            <person name="Pocsi I."/>
            <person name="Scazzocchio C."/>
            <person name="Seiboth B."/>
            <person name="vanKuyk P.A."/>
            <person name="Wortman J."/>
            <person name="Dyer P.S."/>
            <person name="Grigoriev I.V."/>
        </authorList>
    </citation>
    <scope>NUCLEOTIDE SEQUENCE [LARGE SCALE GENOMIC DNA]</scope>
    <source>
        <strain evidence="2">CBS 101740 / IMI 381727 / IBT 21946</strain>
    </source>
</reference>
<dbReference type="RefSeq" id="XP_067473016.1">
    <property type="nucleotide sequence ID" value="XM_067628817.1"/>
</dbReference>
<gene>
    <name evidence="1" type="ORF">ASPBRDRAFT_669508</name>
</gene>
<name>A0A1L9U288_ASPBC</name>
<dbReference type="VEuPathDB" id="FungiDB:ASPBRDRAFT_669508"/>
<protein>
    <submittedName>
        <fullName evidence="1">Uncharacterized protein</fullName>
    </submittedName>
</protein>
<dbReference type="AlphaFoldDB" id="A0A1L9U288"/>
<keyword evidence="2" id="KW-1185">Reference proteome</keyword>
<dbReference type="Proteomes" id="UP000184499">
    <property type="component" value="Unassembled WGS sequence"/>
</dbReference>
<dbReference type="OrthoDB" id="424974at2759"/>
<sequence length="65" mass="7766">MARPLNCYDTELHPDITRLPVTQPAWTEIIFSLIMFDIAYTWRFIESDQPWPSKIQAVQNCQRRL</sequence>
<accession>A0A1L9U288</accession>